<accession>A0A2H4U5Z4</accession>
<evidence type="ECO:0000313" key="1">
    <source>
        <dbReference type="EMBL" id="ATZ59537.1"/>
    </source>
</evidence>
<evidence type="ECO:0008006" key="3">
    <source>
        <dbReference type="Google" id="ProtNLM"/>
    </source>
</evidence>
<dbReference type="PANTHER" id="PTHR41930">
    <property type="entry name" value="UPF0200 PROTEIN MJ1399"/>
    <property type="match status" value="1"/>
</dbReference>
<gene>
    <name evidence="1" type="ORF">BK798_03465</name>
</gene>
<evidence type="ECO:0000313" key="2">
    <source>
        <dbReference type="Proteomes" id="UP000232133"/>
    </source>
</evidence>
<proteinExistence type="predicted"/>
<organism evidence="1 2">
    <name type="scientific">Methanobrevibacter smithii</name>
    <dbReference type="NCBI Taxonomy" id="2173"/>
    <lineage>
        <taxon>Archaea</taxon>
        <taxon>Methanobacteriati</taxon>
        <taxon>Methanobacteriota</taxon>
        <taxon>Methanomada group</taxon>
        <taxon>Methanobacteria</taxon>
        <taxon>Methanobacteriales</taxon>
        <taxon>Methanobacteriaceae</taxon>
        <taxon>Methanobrevibacter</taxon>
    </lineage>
</organism>
<dbReference type="EMBL" id="CP017803">
    <property type="protein sequence ID" value="ATZ59537.1"/>
    <property type="molecule type" value="Genomic_DNA"/>
</dbReference>
<dbReference type="Proteomes" id="UP000232133">
    <property type="component" value="Chromosome"/>
</dbReference>
<dbReference type="RefSeq" id="WP_100815366.1">
    <property type="nucleotide sequence ID" value="NZ_CP017803.1"/>
</dbReference>
<name>A0A2H4U5Z4_METSM</name>
<sequence length="180" mass="20454">MEVMGISGLPGSGKSLVSKIAAKKGAAVVSMGDIIREEAKKRGESSKETATNLRKEHGKYIVAKLTIEKIKKMIEDKLATTIIVEGIRSPFEVNMFKENFDDFIILSIFANPAIRFKRLQQRNREDDSENYEDFLKRDQMELDFGIGTVISLSDKIIINEKDLESYEKEINEFLKENTTL</sequence>
<dbReference type="PANTHER" id="PTHR41930:SF1">
    <property type="entry name" value="DEPHOSPHO-COA KINASE"/>
    <property type="match status" value="1"/>
</dbReference>
<dbReference type="AlphaFoldDB" id="A0A2H4U5Z4"/>
<protein>
    <recommendedName>
        <fullName evidence="3">Dephospho-CoA kinase</fullName>
    </recommendedName>
</protein>
<dbReference type="Gene3D" id="3.40.50.300">
    <property type="entry name" value="P-loop containing nucleotide triphosphate hydrolases"/>
    <property type="match status" value="1"/>
</dbReference>
<dbReference type="GeneID" id="35118402"/>
<dbReference type="Pfam" id="PF13207">
    <property type="entry name" value="AAA_17"/>
    <property type="match status" value="1"/>
</dbReference>
<dbReference type="InterPro" id="IPR027417">
    <property type="entry name" value="P-loop_NTPase"/>
</dbReference>
<dbReference type="SUPFAM" id="SSF52540">
    <property type="entry name" value="P-loop containing nucleoside triphosphate hydrolases"/>
    <property type="match status" value="1"/>
</dbReference>
<reference evidence="1 2" key="1">
    <citation type="submission" date="2016-10" db="EMBL/GenBank/DDBJ databases">
        <authorList>
            <person name="Varghese N."/>
        </authorList>
    </citation>
    <scope>NUCLEOTIDE SEQUENCE [LARGE SCALE GENOMIC DNA]</scope>
    <source>
        <strain evidence="1 2">KB11</strain>
    </source>
</reference>